<keyword evidence="3" id="KW-1185">Reference proteome</keyword>
<evidence type="ECO:0000313" key="2">
    <source>
        <dbReference type="EMBL" id="AUF82210.1"/>
    </source>
</evidence>
<evidence type="ECO:0008006" key="4">
    <source>
        <dbReference type="Google" id="ProtNLM"/>
    </source>
</evidence>
<name>A0A2P0VMV1_9VIRU</name>
<dbReference type="Proteomes" id="UP000244773">
    <property type="component" value="Segment"/>
</dbReference>
<feature type="region of interest" description="Disordered" evidence="1">
    <location>
        <begin position="90"/>
        <end position="119"/>
    </location>
</feature>
<dbReference type="EMBL" id="KY322437">
    <property type="protein sequence ID" value="AUF82210.1"/>
    <property type="molecule type" value="Genomic_DNA"/>
</dbReference>
<proteinExistence type="predicted"/>
<protein>
    <recommendedName>
        <fullName evidence="4">NET domain-containing protein</fullName>
    </recommendedName>
</protein>
<feature type="compositionally biased region" description="Basic and acidic residues" evidence="1">
    <location>
        <begin position="90"/>
        <end position="109"/>
    </location>
</feature>
<gene>
    <name evidence="2" type="ORF">TetV_118</name>
</gene>
<sequence length="169" mass="19816">MSVEVYEMNDVDSINEISRRKKLADKVSEMGSTEHEQILRIIHSNGIRYTRNNNGVFCDITKVPENVLNNIEQFILFSERSAEMLEQKREIAPAEEKEDTENIKEETKPQKTSVVRTERVKTFVNSMTKARTESTTAKRKETCRYQQLRKKYSRPVACKTNYTYELQPE</sequence>
<evidence type="ECO:0000313" key="3">
    <source>
        <dbReference type="Proteomes" id="UP000244773"/>
    </source>
</evidence>
<evidence type="ECO:0000256" key="1">
    <source>
        <dbReference type="SAM" id="MobiDB-lite"/>
    </source>
</evidence>
<organism evidence="2">
    <name type="scientific">Tetraselmis virus 1</name>
    <dbReference type="NCBI Taxonomy" id="2060617"/>
    <lineage>
        <taxon>Viruses</taxon>
        <taxon>Varidnaviria</taxon>
        <taxon>Bamfordvirae</taxon>
        <taxon>Nucleocytoviricota</taxon>
        <taxon>Megaviricetes</taxon>
        <taxon>Imitervirales</taxon>
        <taxon>Allomimiviridae</taxon>
        <taxon>Oceanusvirus</taxon>
        <taxon>Oceanusvirus kaneohense</taxon>
    </lineage>
</organism>
<reference evidence="2" key="1">
    <citation type="journal article" date="2018" name="Virology">
        <title>A giant virus infecting green algae encodes key fermentation genes.</title>
        <authorList>
            <person name="Schvarcz C.R."/>
            <person name="Steward G.F."/>
        </authorList>
    </citation>
    <scope>NUCLEOTIDE SEQUENCE [LARGE SCALE GENOMIC DNA]</scope>
</reference>
<accession>A0A2P0VMV1</accession>